<accession>A0ABQ6ZJH0</accession>
<dbReference type="RefSeq" id="WP_162337037.1">
    <property type="nucleotide sequence ID" value="NZ_JBHSRQ010000008.1"/>
</dbReference>
<protein>
    <recommendedName>
        <fullName evidence="3">LTD domain-containing protein</fullName>
    </recommendedName>
</protein>
<feature type="signal peptide" evidence="2">
    <location>
        <begin position="1"/>
        <end position="26"/>
    </location>
</feature>
<dbReference type="Gene3D" id="3.60.10.10">
    <property type="entry name" value="Endonuclease/exonuclease/phosphatase"/>
    <property type="match status" value="1"/>
</dbReference>
<dbReference type="InterPro" id="IPR001322">
    <property type="entry name" value="Lamin_tail_dom"/>
</dbReference>
<dbReference type="Gene3D" id="2.60.40.10">
    <property type="entry name" value="Immunoglobulins"/>
    <property type="match status" value="1"/>
</dbReference>
<dbReference type="Pfam" id="PF00932">
    <property type="entry name" value="LTD"/>
    <property type="match status" value="1"/>
</dbReference>
<dbReference type="InterPro" id="IPR036691">
    <property type="entry name" value="Endo/exonu/phosph_ase_sf"/>
</dbReference>
<dbReference type="InterPro" id="IPR047589">
    <property type="entry name" value="DUF11_rpt"/>
</dbReference>
<feature type="region of interest" description="Disordered" evidence="1">
    <location>
        <begin position="1058"/>
        <end position="1081"/>
    </location>
</feature>
<gene>
    <name evidence="4" type="ORF">CSC78_06260</name>
</gene>
<dbReference type="PANTHER" id="PTHR42834">
    <property type="entry name" value="ENDONUCLEASE/EXONUCLEASE/PHOSPHATASE FAMILY PROTEIN (AFU_ORTHOLOGUE AFUA_3G09210)"/>
    <property type="match status" value="1"/>
</dbReference>
<dbReference type="SUPFAM" id="SSF74853">
    <property type="entry name" value="Lamin A/C globular tail domain"/>
    <property type="match status" value="1"/>
</dbReference>
<feature type="chain" id="PRO_5046693802" description="LTD domain-containing protein" evidence="2">
    <location>
        <begin position="27"/>
        <end position="1081"/>
    </location>
</feature>
<dbReference type="PANTHER" id="PTHR42834:SF1">
    <property type="entry name" value="ENDONUCLEASE_EXONUCLEASE_PHOSPHATASE FAMILY PROTEIN (AFU_ORTHOLOGUE AFUA_3G09210)"/>
    <property type="match status" value="1"/>
</dbReference>
<dbReference type="SUPFAM" id="SSF56219">
    <property type="entry name" value="DNase I-like"/>
    <property type="match status" value="1"/>
</dbReference>
<feature type="compositionally biased region" description="Basic and acidic residues" evidence="1">
    <location>
        <begin position="1071"/>
        <end position="1081"/>
    </location>
</feature>
<dbReference type="InterPro" id="IPR036415">
    <property type="entry name" value="Lamin_tail_dom_sf"/>
</dbReference>
<proteinExistence type="predicted"/>
<dbReference type="CDD" id="cd04486">
    <property type="entry name" value="YhcR_OBF_like"/>
    <property type="match status" value="1"/>
</dbReference>
<dbReference type="NCBIfam" id="TIGR01451">
    <property type="entry name" value="B_ant_repeat"/>
    <property type="match status" value="1"/>
</dbReference>
<dbReference type="PROSITE" id="PS51841">
    <property type="entry name" value="LTD"/>
    <property type="match status" value="1"/>
</dbReference>
<dbReference type="Proteomes" id="UP000781710">
    <property type="component" value="Unassembled WGS sequence"/>
</dbReference>
<sequence>MEMPRGRVAAVLASFALLFAASSVQAQVVISQVYGGGGNSGATLKNDFIELRNNGPTAVDLTGWSVQYTSAAGTTWSGRTPLTGSIPAGGFYLVQQAQGTGGTVDLPAPDAVGTIAMSGTAGKVALSRSTTALTGACPTADANVVDFVGFGSTATCFEGSAPTGTLSNTTAALRGGDGSIDTDNNGADFAVGTPNPRNSGAEPPEPPDPPVALTIAQIQGSGLLSPYNGKRVVTEGIVTAIKFNNGFFLQAANDDGDPATSDAVFVFTSSAPPATAAVGTRVRVTGTVEEYTPTSNPHQLAITEIVTPTVDVLDTGVALPAAIELTAAELGPDALPGTLERFEGMRVSVAQSVVIAPSGGSLSEANATASSDGVFHVALPGVARPFREPGIAVMDAITLPAGKNPPRFDTNQERLMVRSRGQVGAVPLSVDTGAEVAGLIGVLDYFAGTWAVLPDVGTPPTVTGGRLPEAVNDASYDEVTIGSFNLLRLFDEVNDSNGAVTLTPAALDKRLSKAALAICDYLKAPDIVGAVEVENLRVLQLLSERIDATCAARPGYVPYLQPGNDVGGINVGFLVSARQIAGGTARVEVLDVAQFGKETTIANPNGTTSLLNDRPPLRLRARVHQDATSSYPLTVIVNHLRSLNDINDTLPGSSGWATGGERVRVKRGAQAVYLAQLVQEMQQANPDEKIVLVGDFNAFEFNDGYVDVLGIIKGEAAPEDQVLTYMASPLTTPLVDGSQLIADPAQRYSYSFEGNAQTLDHVLVNESLVMDAALRVDHARINADFGTDNFGDASLAIRSSDHDPVRLTIRVPSFARADLSATVSADRVTANVGETVRYTATVRNAGPGAASPAAFAFVFSAELSPSLATLPAGWSCAAAEVTGGTTRVACTVPSLAVGSDATFAIDAIVPASASGTTLGLGVSANSTVLDPASGDNVASVSVAIAALPTRKADLSVKLAGGALPLLRNTIATVLVPVRNAGPDTAEQVKVVLSTNVEARYAAVAAPSGWSCTRVQDTTDGSKAECTRRGAMAKGVQTLAFAMVVPGKPKRGTSFEFEATVSSDTPDPNADNNHDKLVQRIR</sequence>
<organism evidence="4 5">
    <name type="scientific">Pseudoxanthomonas japonensis</name>
    <dbReference type="NCBI Taxonomy" id="69284"/>
    <lineage>
        <taxon>Bacteria</taxon>
        <taxon>Pseudomonadati</taxon>
        <taxon>Pseudomonadota</taxon>
        <taxon>Gammaproteobacteria</taxon>
        <taxon>Lysobacterales</taxon>
        <taxon>Lysobacteraceae</taxon>
        <taxon>Pseudoxanthomonas</taxon>
    </lineage>
</organism>
<feature type="domain" description="LTD" evidence="3">
    <location>
        <begin position="20"/>
        <end position="152"/>
    </location>
</feature>
<evidence type="ECO:0000313" key="5">
    <source>
        <dbReference type="Proteomes" id="UP000781710"/>
    </source>
</evidence>
<evidence type="ECO:0000256" key="2">
    <source>
        <dbReference type="SAM" id="SignalP"/>
    </source>
</evidence>
<evidence type="ECO:0000259" key="3">
    <source>
        <dbReference type="PROSITE" id="PS51841"/>
    </source>
</evidence>
<comment type="caution">
    <text evidence="4">The sequence shown here is derived from an EMBL/GenBank/DDBJ whole genome shotgun (WGS) entry which is preliminary data.</text>
</comment>
<feature type="region of interest" description="Disordered" evidence="1">
    <location>
        <begin position="175"/>
        <end position="209"/>
    </location>
</feature>
<dbReference type="InterPro" id="IPR013783">
    <property type="entry name" value="Ig-like_fold"/>
</dbReference>
<reference evidence="4 5" key="1">
    <citation type="submission" date="2017-10" db="EMBL/GenBank/DDBJ databases">
        <title>Whole genome sequencing of members of genus Pseudoxanthomonas.</title>
        <authorList>
            <person name="Kumar S."/>
            <person name="Bansal K."/>
            <person name="Kaur A."/>
            <person name="Patil P."/>
            <person name="Sharma S."/>
            <person name="Patil P.B."/>
        </authorList>
    </citation>
    <scope>NUCLEOTIDE SEQUENCE [LARGE SCALE GENOMIC DNA]</scope>
    <source>
        <strain evidence="4 5">DSM 17109</strain>
    </source>
</reference>
<dbReference type="InterPro" id="IPR001434">
    <property type="entry name" value="OmcB-like_DUF11"/>
</dbReference>
<keyword evidence="2" id="KW-0732">Signal</keyword>
<evidence type="ECO:0000256" key="1">
    <source>
        <dbReference type="SAM" id="MobiDB-lite"/>
    </source>
</evidence>
<keyword evidence="5" id="KW-1185">Reference proteome</keyword>
<dbReference type="Pfam" id="PF01345">
    <property type="entry name" value="DUF11"/>
    <property type="match status" value="2"/>
</dbReference>
<name>A0ABQ6ZJH0_9GAMM</name>
<dbReference type="EMBL" id="PDWW01000005">
    <property type="protein sequence ID" value="KAF1726253.1"/>
    <property type="molecule type" value="Genomic_DNA"/>
</dbReference>
<evidence type="ECO:0000313" key="4">
    <source>
        <dbReference type="EMBL" id="KAF1726253.1"/>
    </source>
</evidence>